<keyword evidence="3" id="KW-1185">Reference proteome</keyword>
<protein>
    <recommendedName>
        <fullName evidence="4">Outer membrane protein beta-barrel domain-containing protein</fullName>
    </recommendedName>
</protein>
<reference evidence="2 3" key="1">
    <citation type="submission" date="2016-10" db="EMBL/GenBank/DDBJ databases">
        <authorList>
            <person name="de Groot N.N."/>
        </authorList>
    </citation>
    <scope>NUCLEOTIDE SEQUENCE [LARGE SCALE GENOMIC DNA]</scope>
    <source>
        <strain evidence="2 3">DSM 22900</strain>
    </source>
</reference>
<sequence length="177" mass="18729">MKKTILMLSVALMATGAYAQSFQKGTSAVNAGVGFGTNLGGLGNARPAVSVSYEYGNWEVGGPGVISLGGYIGNTGYRYRGSGYTQRWNYTVVGARSAYHYNGFENAPNLDVYGGLMLAYNIASYKADGYDGPNTYGSGLGFSAYLGGRWFFSNNIGLYTELGFGVSVLNAGLTFKL</sequence>
<dbReference type="RefSeq" id="WP_139215930.1">
    <property type="nucleotide sequence ID" value="NZ_FOLL01000019.1"/>
</dbReference>
<evidence type="ECO:0000256" key="1">
    <source>
        <dbReference type="SAM" id="SignalP"/>
    </source>
</evidence>
<dbReference type="Proteomes" id="UP000199577">
    <property type="component" value="Unassembled WGS sequence"/>
</dbReference>
<feature type="signal peptide" evidence="1">
    <location>
        <begin position="1"/>
        <end position="19"/>
    </location>
</feature>
<feature type="chain" id="PRO_5011503883" description="Outer membrane protein beta-barrel domain-containing protein" evidence="1">
    <location>
        <begin position="20"/>
        <end position="177"/>
    </location>
</feature>
<dbReference type="OrthoDB" id="1118003at2"/>
<name>A0A1I1L7U7_9SPHI</name>
<dbReference type="AlphaFoldDB" id="A0A1I1L7U7"/>
<evidence type="ECO:0000313" key="2">
    <source>
        <dbReference type="EMBL" id="SFC68572.1"/>
    </source>
</evidence>
<evidence type="ECO:0008006" key="4">
    <source>
        <dbReference type="Google" id="ProtNLM"/>
    </source>
</evidence>
<keyword evidence="1" id="KW-0732">Signal</keyword>
<dbReference type="EMBL" id="FOLL01000019">
    <property type="protein sequence ID" value="SFC68572.1"/>
    <property type="molecule type" value="Genomic_DNA"/>
</dbReference>
<organism evidence="2 3">
    <name type="scientific">Parapedobacter composti</name>
    <dbReference type="NCBI Taxonomy" id="623281"/>
    <lineage>
        <taxon>Bacteria</taxon>
        <taxon>Pseudomonadati</taxon>
        <taxon>Bacteroidota</taxon>
        <taxon>Sphingobacteriia</taxon>
        <taxon>Sphingobacteriales</taxon>
        <taxon>Sphingobacteriaceae</taxon>
        <taxon>Parapedobacter</taxon>
    </lineage>
</organism>
<gene>
    <name evidence="2" type="ORF">SAMN05421747_11929</name>
</gene>
<accession>A0A1I1L7U7</accession>
<dbReference type="STRING" id="623281.SAMN05421747_11929"/>
<proteinExistence type="predicted"/>
<evidence type="ECO:0000313" key="3">
    <source>
        <dbReference type="Proteomes" id="UP000199577"/>
    </source>
</evidence>